<reference evidence="2" key="2">
    <citation type="submission" date="2020-09" db="EMBL/GenBank/DDBJ databases">
        <authorList>
            <person name="Sun Q."/>
            <person name="Ohkuma M."/>
        </authorList>
    </citation>
    <scope>NUCLEOTIDE SEQUENCE</scope>
    <source>
        <strain evidence="2">JCM 4988</strain>
    </source>
</reference>
<dbReference type="AlphaFoldDB" id="A0A918V0K2"/>
<dbReference type="RefSeq" id="WP_190125430.1">
    <property type="nucleotide sequence ID" value="NZ_BMWG01000019.1"/>
</dbReference>
<evidence type="ECO:0000256" key="1">
    <source>
        <dbReference type="SAM" id="Phobius"/>
    </source>
</evidence>
<evidence type="ECO:0000313" key="2">
    <source>
        <dbReference type="EMBL" id="GGZ49440.1"/>
    </source>
</evidence>
<feature type="transmembrane region" description="Helical" evidence="1">
    <location>
        <begin position="12"/>
        <end position="38"/>
    </location>
</feature>
<dbReference type="InterPro" id="IPR010699">
    <property type="entry name" value="DUF1275"/>
</dbReference>
<organism evidence="2 3">
    <name type="scientific">Streptomyces inusitatus</name>
    <dbReference type="NCBI Taxonomy" id="68221"/>
    <lineage>
        <taxon>Bacteria</taxon>
        <taxon>Bacillati</taxon>
        <taxon>Actinomycetota</taxon>
        <taxon>Actinomycetes</taxon>
        <taxon>Kitasatosporales</taxon>
        <taxon>Streptomycetaceae</taxon>
        <taxon>Streptomyces</taxon>
    </lineage>
</organism>
<dbReference type="PANTHER" id="PTHR37314:SF4">
    <property type="entry name" value="UPF0700 TRANSMEMBRANE PROTEIN YOAK"/>
    <property type="match status" value="1"/>
</dbReference>
<dbReference type="PANTHER" id="PTHR37314">
    <property type="entry name" value="SLR0142 PROTEIN"/>
    <property type="match status" value="1"/>
</dbReference>
<evidence type="ECO:0000313" key="3">
    <source>
        <dbReference type="Proteomes" id="UP000630936"/>
    </source>
</evidence>
<keyword evidence="1" id="KW-0812">Transmembrane</keyword>
<accession>A0A918V0K2</accession>
<dbReference type="EMBL" id="BMWG01000019">
    <property type="protein sequence ID" value="GGZ49440.1"/>
    <property type="molecule type" value="Genomic_DNA"/>
</dbReference>
<dbReference type="Pfam" id="PF06912">
    <property type="entry name" value="DUF1275"/>
    <property type="match status" value="1"/>
</dbReference>
<keyword evidence="1" id="KW-1133">Transmembrane helix</keyword>
<keyword evidence="3" id="KW-1185">Reference proteome</keyword>
<feature type="transmembrane region" description="Helical" evidence="1">
    <location>
        <begin position="90"/>
        <end position="111"/>
    </location>
</feature>
<feature type="transmembrane region" description="Helical" evidence="1">
    <location>
        <begin position="197"/>
        <end position="218"/>
    </location>
</feature>
<sequence>MEPKPGAGLTEAMVVLTLTTGVVEAVSFLVLGPVFTAVQTGNLLLLGFAVAGEGGLSLAPPALSLCGFTAGAVLGARLESSLEPRGRDRWFTAGLAAEAALLGLAGALALAAVPRGAVTVLVATAMGLRNVTTLRAAVPDLTTTVATRALTGLLAPLASDTRVLTDTAGRLRRAAAVAAMFTGGLLGAALLRAGIPGAALLLAVAATVLTTALARAVLRRRHENRAPGPGPAG</sequence>
<proteinExistence type="predicted"/>
<comment type="caution">
    <text evidence="2">The sequence shown here is derived from an EMBL/GenBank/DDBJ whole genome shotgun (WGS) entry which is preliminary data.</text>
</comment>
<name>A0A918V0K2_9ACTN</name>
<keyword evidence="1" id="KW-0472">Membrane</keyword>
<gene>
    <name evidence="2" type="ORF">GCM10010387_49620</name>
</gene>
<feature type="transmembrane region" description="Helical" evidence="1">
    <location>
        <begin position="117"/>
        <end position="138"/>
    </location>
</feature>
<reference evidence="2" key="1">
    <citation type="journal article" date="2014" name="Int. J. Syst. Evol. Microbiol.">
        <title>Complete genome sequence of Corynebacterium casei LMG S-19264T (=DSM 44701T), isolated from a smear-ripened cheese.</title>
        <authorList>
            <consortium name="US DOE Joint Genome Institute (JGI-PGF)"/>
            <person name="Walter F."/>
            <person name="Albersmeier A."/>
            <person name="Kalinowski J."/>
            <person name="Ruckert C."/>
        </authorList>
    </citation>
    <scope>NUCLEOTIDE SEQUENCE</scope>
    <source>
        <strain evidence="2">JCM 4988</strain>
    </source>
</reference>
<evidence type="ECO:0008006" key="4">
    <source>
        <dbReference type="Google" id="ProtNLM"/>
    </source>
</evidence>
<dbReference type="Proteomes" id="UP000630936">
    <property type="component" value="Unassembled WGS sequence"/>
</dbReference>
<feature type="transmembrane region" description="Helical" evidence="1">
    <location>
        <begin position="174"/>
        <end position="191"/>
    </location>
</feature>
<feature type="transmembrane region" description="Helical" evidence="1">
    <location>
        <begin position="58"/>
        <end position="78"/>
    </location>
</feature>
<protein>
    <recommendedName>
        <fullName evidence="4">DUF1275 domain-containing protein</fullName>
    </recommendedName>
</protein>